<accession>A0ABD1DQU7</accession>
<reference evidence="1 2" key="1">
    <citation type="submission" date="2024-05" db="EMBL/GenBank/DDBJ databases">
        <title>Culex pipiens pipiens assembly and annotation.</title>
        <authorList>
            <person name="Alout H."/>
            <person name="Durand T."/>
        </authorList>
    </citation>
    <scope>NUCLEOTIDE SEQUENCE [LARGE SCALE GENOMIC DNA]</scope>
    <source>
        <strain evidence="1">HA-2024</strain>
        <tissue evidence="1">Whole body</tissue>
    </source>
</reference>
<feature type="non-terminal residue" evidence="1">
    <location>
        <position position="16"/>
    </location>
</feature>
<sequence>MIADLLHWNRCRVQGI</sequence>
<organism evidence="1 2">
    <name type="scientific">Culex pipiens pipiens</name>
    <name type="common">Northern house mosquito</name>
    <dbReference type="NCBI Taxonomy" id="38569"/>
    <lineage>
        <taxon>Eukaryota</taxon>
        <taxon>Metazoa</taxon>
        <taxon>Ecdysozoa</taxon>
        <taxon>Arthropoda</taxon>
        <taxon>Hexapoda</taxon>
        <taxon>Insecta</taxon>
        <taxon>Pterygota</taxon>
        <taxon>Neoptera</taxon>
        <taxon>Endopterygota</taxon>
        <taxon>Diptera</taxon>
        <taxon>Nematocera</taxon>
        <taxon>Culicoidea</taxon>
        <taxon>Culicidae</taxon>
        <taxon>Culicinae</taxon>
        <taxon>Culicini</taxon>
        <taxon>Culex</taxon>
        <taxon>Culex</taxon>
    </lineage>
</organism>
<protein>
    <submittedName>
        <fullName evidence="1">Uncharacterized protein</fullName>
    </submittedName>
</protein>
<dbReference type="AlphaFoldDB" id="A0ABD1DQU7"/>
<gene>
    <name evidence="1" type="ORF">pipiens_006216</name>
</gene>
<dbReference type="EMBL" id="JBEHCU010003509">
    <property type="protein sequence ID" value="KAL1402123.1"/>
    <property type="molecule type" value="Genomic_DNA"/>
</dbReference>
<dbReference type="Proteomes" id="UP001562425">
    <property type="component" value="Unassembled WGS sequence"/>
</dbReference>
<evidence type="ECO:0000313" key="2">
    <source>
        <dbReference type="Proteomes" id="UP001562425"/>
    </source>
</evidence>
<comment type="caution">
    <text evidence="1">The sequence shown here is derived from an EMBL/GenBank/DDBJ whole genome shotgun (WGS) entry which is preliminary data.</text>
</comment>
<name>A0ABD1DQU7_CULPP</name>
<evidence type="ECO:0000313" key="1">
    <source>
        <dbReference type="EMBL" id="KAL1402123.1"/>
    </source>
</evidence>
<proteinExistence type="predicted"/>
<keyword evidence="2" id="KW-1185">Reference proteome</keyword>